<protein>
    <submittedName>
        <fullName evidence="1">Uncharacterized protein</fullName>
    </submittedName>
</protein>
<proteinExistence type="predicted"/>
<name>A0A0F9AZ11_9ZZZZ</name>
<feature type="non-terminal residue" evidence="1">
    <location>
        <position position="1"/>
    </location>
</feature>
<gene>
    <name evidence="1" type="ORF">LCGC14_2852080</name>
</gene>
<evidence type="ECO:0000313" key="1">
    <source>
        <dbReference type="EMBL" id="KKK77586.1"/>
    </source>
</evidence>
<organism evidence="1">
    <name type="scientific">marine sediment metagenome</name>
    <dbReference type="NCBI Taxonomy" id="412755"/>
    <lineage>
        <taxon>unclassified sequences</taxon>
        <taxon>metagenomes</taxon>
        <taxon>ecological metagenomes</taxon>
    </lineage>
</organism>
<accession>A0A0F9AZ11</accession>
<comment type="caution">
    <text evidence="1">The sequence shown here is derived from an EMBL/GenBank/DDBJ whole genome shotgun (WGS) entry which is preliminary data.</text>
</comment>
<dbReference type="EMBL" id="LAZR01054883">
    <property type="protein sequence ID" value="KKK77586.1"/>
    <property type="molecule type" value="Genomic_DNA"/>
</dbReference>
<sequence length="241" mass="26279">IVLETVTGGELKVLRNTTTLDTTSGLGCVADTWYYIELQATIDNTVGSFELRVNEVNELSASGIDTQESGSPTLNNISFYSDINVNRWYDDIYILDDAGAINNDFLGEMQVIGLFVDGDGTDSDFTSSGGANYEDVDDGYILDTATYVESSISTNKDMYTFEALGDYGYIAGVLLNVDALKTDVGDVTLNLFATFDAVDVEAPKTMTASWGAHQMLRETDPKSDVWTKTNLNATQFGFEID</sequence>
<reference evidence="1" key="1">
    <citation type="journal article" date="2015" name="Nature">
        <title>Complex archaea that bridge the gap between prokaryotes and eukaryotes.</title>
        <authorList>
            <person name="Spang A."/>
            <person name="Saw J.H."/>
            <person name="Jorgensen S.L."/>
            <person name="Zaremba-Niedzwiedzka K."/>
            <person name="Martijn J."/>
            <person name="Lind A.E."/>
            <person name="van Eijk R."/>
            <person name="Schleper C."/>
            <person name="Guy L."/>
            <person name="Ettema T.J."/>
        </authorList>
    </citation>
    <scope>NUCLEOTIDE SEQUENCE</scope>
</reference>
<dbReference type="AlphaFoldDB" id="A0A0F9AZ11"/>